<dbReference type="Gene3D" id="1.20.120.350">
    <property type="entry name" value="Voltage-gated potassium channels. Chain C"/>
    <property type="match status" value="1"/>
</dbReference>
<dbReference type="Gene3D" id="1.10.287.70">
    <property type="match status" value="1"/>
</dbReference>
<reference evidence="14 15" key="1">
    <citation type="submission" date="2018-07" db="EMBL/GenBank/DDBJ databases">
        <title>Genomic Encyclopedia of Type Strains, Phase III (KMG-III): the genomes of soil and plant-associated and newly described type strains.</title>
        <authorList>
            <person name="Whitman W."/>
        </authorList>
    </citation>
    <scope>NUCLEOTIDE SEQUENCE [LARGE SCALE GENOMIC DNA]</scope>
    <source>
        <strain evidence="14 15">CECT 7958</strain>
    </source>
</reference>
<dbReference type="AlphaFoldDB" id="A0A368ZAR7"/>
<feature type="transmembrane region" description="Helical" evidence="12">
    <location>
        <begin position="49"/>
        <end position="68"/>
    </location>
</feature>
<keyword evidence="2" id="KW-0813">Transport</keyword>
<feature type="transmembrane region" description="Helical" evidence="12">
    <location>
        <begin position="80"/>
        <end position="103"/>
    </location>
</feature>
<keyword evidence="10 12" id="KW-0472">Membrane</keyword>
<dbReference type="PANTHER" id="PTHR11537">
    <property type="entry name" value="VOLTAGE-GATED POTASSIUM CHANNEL"/>
    <property type="match status" value="1"/>
</dbReference>
<evidence type="ECO:0000256" key="1">
    <source>
        <dbReference type="ARBA" id="ARBA00004141"/>
    </source>
</evidence>
<evidence type="ECO:0000256" key="2">
    <source>
        <dbReference type="ARBA" id="ARBA00022448"/>
    </source>
</evidence>
<sequence>MKAYLKNLVELNGTKTSRRFAYFIQFLIIVSVITFSIETLPNLKPQTRVVLNAIEVFSVLVFTLEYVVRIYVADKKLKFVFSFFGLVDFLAILPFYLALGIDLRSLRLLRMFRLFRLFKLVRYNKAMLHFANAMKMAKEQIILFMVITLMLIYFSAVGIYYFENEAQPEHFSSIFSSLWWSIVTLTTVGYGDVYPVTIGGRVFTFFILLIGLGIVAIPTGIISSSLTKAVDPVEEKKN</sequence>
<evidence type="ECO:0000256" key="7">
    <source>
        <dbReference type="ARBA" id="ARBA00022958"/>
    </source>
</evidence>
<dbReference type="InterPro" id="IPR005821">
    <property type="entry name" value="Ion_trans_dom"/>
</dbReference>
<evidence type="ECO:0000256" key="3">
    <source>
        <dbReference type="ARBA" id="ARBA00022538"/>
    </source>
</evidence>
<name>A0A368ZAR7_9FLAO</name>
<dbReference type="Pfam" id="PF00520">
    <property type="entry name" value="Ion_trans"/>
    <property type="match status" value="1"/>
</dbReference>
<dbReference type="InterPro" id="IPR028325">
    <property type="entry name" value="VG_K_chnl"/>
</dbReference>
<evidence type="ECO:0000256" key="5">
    <source>
        <dbReference type="ARBA" id="ARBA00022826"/>
    </source>
</evidence>
<evidence type="ECO:0000313" key="15">
    <source>
        <dbReference type="Proteomes" id="UP000253436"/>
    </source>
</evidence>
<keyword evidence="15" id="KW-1185">Reference proteome</keyword>
<dbReference type="PRINTS" id="PR00169">
    <property type="entry name" value="KCHANNEL"/>
</dbReference>
<keyword evidence="8 12" id="KW-1133">Transmembrane helix</keyword>
<evidence type="ECO:0000256" key="11">
    <source>
        <dbReference type="ARBA" id="ARBA00023303"/>
    </source>
</evidence>
<evidence type="ECO:0000256" key="6">
    <source>
        <dbReference type="ARBA" id="ARBA00022882"/>
    </source>
</evidence>
<dbReference type="GO" id="GO:0001508">
    <property type="term" value="P:action potential"/>
    <property type="evidence" value="ECO:0007669"/>
    <property type="project" value="TreeGrafter"/>
</dbReference>
<evidence type="ECO:0000256" key="10">
    <source>
        <dbReference type="ARBA" id="ARBA00023136"/>
    </source>
</evidence>
<comment type="subcellular location">
    <subcellularLocation>
        <location evidence="1">Membrane</location>
        <topology evidence="1">Multi-pass membrane protein</topology>
    </subcellularLocation>
</comment>
<dbReference type="OrthoDB" id="9799090at2"/>
<keyword evidence="5" id="KW-0631">Potassium channel</keyword>
<dbReference type="SUPFAM" id="SSF81324">
    <property type="entry name" value="Voltage-gated potassium channels"/>
    <property type="match status" value="1"/>
</dbReference>
<feature type="transmembrane region" description="Helical" evidence="12">
    <location>
        <begin position="202"/>
        <end position="222"/>
    </location>
</feature>
<keyword evidence="9" id="KW-0406">Ion transport</keyword>
<gene>
    <name evidence="14" type="ORF">DFQ08_10642</name>
</gene>
<keyword evidence="3" id="KW-0633">Potassium transport</keyword>
<organism evidence="14 15">
    <name type="scientific">Winogradskyella arenosi</name>
    <dbReference type="NCBI Taxonomy" id="533325"/>
    <lineage>
        <taxon>Bacteria</taxon>
        <taxon>Pseudomonadati</taxon>
        <taxon>Bacteroidota</taxon>
        <taxon>Flavobacteriia</taxon>
        <taxon>Flavobacteriales</taxon>
        <taxon>Flavobacteriaceae</taxon>
        <taxon>Winogradskyella</taxon>
    </lineage>
</organism>
<comment type="caution">
    <text evidence="14">The sequence shown here is derived from an EMBL/GenBank/DDBJ whole genome shotgun (WGS) entry which is preliminary data.</text>
</comment>
<evidence type="ECO:0000313" key="14">
    <source>
        <dbReference type="EMBL" id="RCW89935.1"/>
    </source>
</evidence>
<evidence type="ECO:0000259" key="13">
    <source>
        <dbReference type="Pfam" id="PF00520"/>
    </source>
</evidence>
<feature type="transmembrane region" description="Helical" evidence="12">
    <location>
        <begin position="141"/>
        <end position="162"/>
    </location>
</feature>
<feature type="domain" description="Ion transport" evidence="13">
    <location>
        <begin position="18"/>
        <end position="228"/>
    </location>
</feature>
<keyword evidence="11 14" id="KW-0407">Ion channel</keyword>
<feature type="transmembrane region" description="Helical" evidence="12">
    <location>
        <begin position="174"/>
        <end position="190"/>
    </location>
</feature>
<evidence type="ECO:0000256" key="8">
    <source>
        <dbReference type="ARBA" id="ARBA00022989"/>
    </source>
</evidence>
<dbReference type="PANTHER" id="PTHR11537:SF254">
    <property type="entry name" value="POTASSIUM VOLTAGE-GATED CHANNEL PROTEIN SHAB"/>
    <property type="match status" value="1"/>
</dbReference>
<evidence type="ECO:0000256" key="12">
    <source>
        <dbReference type="SAM" id="Phobius"/>
    </source>
</evidence>
<feature type="transmembrane region" description="Helical" evidence="12">
    <location>
        <begin position="20"/>
        <end position="37"/>
    </location>
</feature>
<proteinExistence type="predicted"/>
<keyword evidence="7" id="KW-0630">Potassium</keyword>
<evidence type="ECO:0000256" key="4">
    <source>
        <dbReference type="ARBA" id="ARBA00022692"/>
    </source>
</evidence>
<dbReference type="GO" id="GO:0008076">
    <property type="term" value="C:voltage-gated potassium channel complex"/>
    <property type="evidence" value="ECO:0007669"/>
    <property type="project" value="InterPro"/>
</dbReference>
<evidence type="ECO:0000256" key="9">
    <source>
        <dbReference type="ARBA" id="ARBA00023065"/>
    </source>
</evidence>
<dbReference type="RefSeq" id="WP_114310845.1">
    <property type="nucleotide sequence ID" value="NZ_QPJO01000006.1"/>
</dbReference>
<protein>
    <submittedName>
        <fullName evidence="14">Voltage-gated potassium channel</fullName>
    </submittedName>
</protein>
<accession>A0A368ZAR7</accession>
<keyword evidence="6" id="KW-0851">Voltage-gated channel</keyword>
<dbReference type="InterPro" id="IPR027359">
    <property type="entry name" value="Volt_channel_dom_sf"/>
</dbReference>
<keyword evidence="4 12" id="KW-0812">Transmembrane</keyword>
<dbReference type="EMBL" id="QPJO01000006">
    <property type="protein sequence ID" value="RCW89935.1"/>
    <property type="molecule type" value="Genomic_DNA"/>
</dbReference>
<dbReference type="Proteomes" id="UP000253436">
    <property type="component" value="Unassembled WGS sequence"/>
</dbReference>
<dbReference type="GO" id="GO:0005249">
    <property type="term" value="F:voltage-gated potassium channel activity"/>
    <property type="evidence" value="ECO:0007669"/>
    <property type="project" value="InterPro"/>
</dbReference>